<comment type="subunit">
    <text evidence="12">Component of the replication restart primosome.</text>
</comment>
<evidence type="ECO:0000313" key="15">
    <source>
        <dbReference type="EMBL" id="SEO30954.1"/>
    </source>
</evidence>
<dbReference type="PROSITE" id="PS51192">
    <property type="entry name" value="HELICASE_ATP_BIND_1"/>
    <property type="match status" value="1"/>
</dbReference>
<keyword evidence="4 12" id="KW-0547">Nucleotide-binding</keyword>
<dbReference type="Pfam" id="PF00271">
    <property type="entry name" value="Helicase_C"/>
    <property type="match status" value="1"/>
</dbReference>
<dbReference type="InterPro" id="IPR005259">
    <property type="entry name" value="PriA"/>
</dbReference>
<proteinExistence type="inferred from homology"/>
<dbReference type="GO" id="GO:0008270">
    <property type="term" value="F:zinc ion binding"/>
    <property type="evidence" value="ECO:0007669"/>
    <property type="project" value="UniProtKB-UniRule"/>
</dbReference>
<dbReference type="NCBIfam" id="TIGR00595">
    <property type="entry name" value="priA"/>
    <property type="match status" value="1"/>
</dbReference>
<dbReference type="SUPFAM" id="SSF52540">
    <property type="entry name" value="P-loop containing nucleoside triphosphate hydrolases"/>
    <property type="match status" value="2"/>
</dbReference>
<keyword evidence="9 12" id="KW-0238">DNA-binding</keyword>
<feature type="binding site" evidence="12">
    <location>
        <position position="558"/>
    </location>
    <ligand>
        <name>Zn(2+)</name>
        <dbReference type="ChEBI" id="CHEBI:29105"/>
        <label>2</label>
    </ligand>
</feature>
<dbReference type="AlphaFoldDB" id="A0A1H8NMX6"/>
<dbReference type="InterPro" id="IPR027417">
    <property type="entry name" value="P-loop_NTPase"/>
</dbReference>
<feature type="domain" description="Helicase ATP-binding" evidence="13">
    <location>
        <begin position="303"/>
        <end position="469"/>
    </location>
</feature>
<evidence type="ECO:0000256" key="2">
    <source>
        <dbReference type="ARBA" id="ARBA00022705"/>
    </source>
</evidence>
<dbReference type="InterPro" id="IPR040498">
    <property type="entry name" value="PriA_CRR"/>
</dbReference>
<keyword evidence="6 12" id="KW-0347">Helicase</keyword>
<dbReference type="GO" id="GO:0006270">
    <property type="term" value="P:DNA replication initiation"/>
    <property type="evidence" value="ECO:0007669"/>
    <property type="project" value="TreeGrafter"/>
</dbReference>
<dbReference type="Pfam" id="PF17764">
    <property type="entry name" value="PriA_3primeBD"/>
    <property type="match status" value="1"/>
</dbReference>
<dbReference type="STRING" id="112903.SAMN04490178_101166"/>
<evidence type="ECO:0000256" key="1">
    <source>
        <dbReference type="ARBA" id="ARBA00022515"/>
    </source>
</evidence>
<dbReference type="GO" id="GO:0005524">
    <property type="term" value="F:ATP binding"/>
    <property type="evidence" value="ECO:0007669"/>
    <property type="project" value="UniProtKB-UniRule"/>
</dbReference>
<evidence type="ECO:0000256" key="7">
    <source>
        <dbReference type="ARBA" id="ARBA00022833"/>
    </source>
</evidence>
<dbReference type="InterPro" id="IPR011545">
    <property type="entry name" value="DEAD/DEAH_box_helicase_dom"/>
</dbReference>
<dbReference type="SMART" id="SM00490">
    <property type="entry name" value="HELICc"/>
    <property type="match status" value="1"/>
</dbReference>
<dbReference type="Pfam" id="PF18074">
    <property type="entry name" value="PriA_C"/>
    <property type="match status" value="1"/>
</dbReference>
<keyword evidence="3 12" id="KW-0479">Metal-binding</keyword>
<organism evidence="15 16">
    <name type="scientific">Propionispora vibrioides</name>
    <dbReference type="NCBI Taxonomy" id="112903"/>
    <lineage>
        <taxon>Bacteria</taxon>
        <taxon>Bacillati</taxon>
        <taxon>Bacillota</taxon>
        <taxon>Negativicutes</taxon>
        <taxon>Selenomonadales</taxon>
        <taxon>Sporomusaceae</taxon>
        <taxon>Propionispora</taxon>
    </lineage>
</organism>
<dbReference type="NCBIfam" id="NF004066">
    <property type="entry name" value="PRK05580.1-3"/>
    <property type="match status" value="1"/>
</dbReference>
<dbReference type="GO" id="GO:1990077">
    <property type="term" value="C:primosome complex"/>
    <property type="evidence" value="ECO:0007669"/>
    <property type="project" value="UniProtKB-UniRule"/>
</dbReference>
<evidence type="ECO:0000256" key="8">
    <source>
        <dbReference type="ARBA" id="ARBA00022840"/>
    </source>
</evidence>
<keyword evidence="2 12" id="KW-0235">DNA replication</keyword>
<dbReference type="InterPro" id="IPR001650">
    <property type="entry name" value="Helicase_C-like"/>
</dbReference>
<dbReference type="PANTHER" id="PTHR30580">
    <property type="entry name" value="PRIMOSOMAL PROTEIN N"/>
    <property type="match status" value="1"/>
</dbReference>
<evidence type="ECO:0000256" key="9">
    <source>
        <dbReference type="ARBA" id="ARBA00023125"/>
    </source>
</evidence>
<dbReference type="InterPro" id="IPR042115">
    <property type="entry name" value="PriA_3primeBD_sf"/>
</dbReference>
<keyword evidence="16" id="KW-1185">Reference proteome</keyword>
<dbReference type="HAMAP" id="MF_00983">
    <property type="entry name" value="PriA"/>
    <property type="match status" value="1"/>
</dbReference>
<protein>
    <recommendedName>
        <fullName evidence="12">Replication restart protein PriA</fullName>
    </recommendedName>
    <alternativeName>
        <fullName evidence="12">ATP-dependent DNA helicase PriA</fullName>
        <ecNumber evidence="12">5.6.2.4</ecNumber>
    </alternativeName>
    <alternativeName>
        <fullName evidence="12">DNA 3'-5' helicase PriA</fullName>
    </alternativeName>
</protein>
<evidence type="ECO:0000256" key="12">
    <source>
        <dbReference type="HAMAP-Rule" id="MF_00983"/>
    </source>
</evidence>
<feature type="binding site" evidence="12">
    <location>
        <position position="574"/>
    </location>
    <ligand>
        <name>Zn(2+)</name>
        <dbReference type="ChEBI" id="CHEBI:29105"/>
        <label>1</label>
    </ligand>
</feature>
<dbReference type="EMBL" id="FODY01000001">
    <property type="protein sequence ID" value="SEO30954.1"/>
    <property type="molecule type" value="Genomic_DNA"/>
</dbReference>
<evidence type="ECO:0000259" key="14">
    <source>
        <dbReference type="PROSITE" id="PS51194"/>
    </source>
</evidence>
<keyword evidence="10 12" id="KW-0413">Isomerase</keyword>
<feature type="domain" description="Helicase C-terminal" evidence="14">
    <location>
        <begin position="566"/>
        <end position="735"/>
    </location>
</feature>
<evidence type="ECO:0000256" key="5">
    <source>
        <dbReference type="ARBA" id="ARBA00022801"/>
    </source>
</evidence>
<feature type="binding site" evidence="12">
    <location>
        <position position="543"/>
    </location>
    <ligand>
        <name>Zn(2+)</name>
        <dbReference type="ChEBI" id="CHEBI:29105"/>
        <label>2</label>
    </ligand>
</feature>
<evidence type="ECO:0000259" key="13">
    <source>
        <dbReference type="PROSITE" id="PS51192"/>
    </source>
</evidence>
<dbReference type="EC" id="5.6.2.4" evidence="12"/>
<dbReference type="Gene3D" id="3.40.50.300">
    <property type="entry name" value="P-loop containing nucleotide triphosphate hydrolases"/>
    <property type="match status" value="2"/>
</dbReference>
<dbReference type="GO" id="GO:0003677">
    <property type="term" value="F:DNA binding"/>
    <property type="evidence" value="ECO:0007669"/>
    <property type="project" value="UniProtKB-UniRule"/>
</dbReference>
<dbReference type="InterPro" id="IPR041222">
    <property type="entry name" value="PriA_3primeBD"/>
</dbReference>
<dbReference type="PROSITE" id="PS51194">
    <property type="entry name" value="HELICASE_CTER"/>
    <property type="match status" value="1"/>
</dbReference>
<dbReference type="FunFam" id="3.40.50.300:FF:000489">
    <property type="entry name" value="Primosome assembly protein PriA"/>
    <property type="match status" value="1"/>
</dbReference>
<comment type="catalytic activity">
    <reaction evidence="12">
        <text>Couples ATP hydrolysis with the unwinding of duplex DNA by translocating in the 3'-5' direction.</text>
        <dbReference type="EC" id="5.6.2.4"/>
    </reaction>
</comment>
<dbReference type="GO" id="GO:0006310">
    <property type="term" value="P:DNA recombination"/>
    <property type="evidence" value="ECO:0007669"/>
    <property type="project" value="InterPro"/>
</dbReference>
<evidence type="ECO:0000313" key="16">
    <source>
        <dbReference type="Proteomes" id="UP000198847"/>
    </source>
</evidence>
<gene>
    <name evidence="12" type="primary">priA</name>
    <name evidence="15" type="ORF">SAMN04490178_101166</name>
</gene>
<feature type="binding site" evidence="12">
    <location>
        <position position="540"/>
    </location>
    <ligand>
        <name>Zn(2+)</name>
        <dbReference type="ChEBI" id="CHEBI:29105"/>
        <label>2</label>
    </ligand>
</feature>
<feature type="binding site" evidence="12">
    <location>
        <position position="571"/>
    </location>
    <ligand>
        <name>Zn(2+)</name>
        <dbReference type="ChEBI" id="CHEBI:29105"/>
        <label>1</label>
    </ligand>
</feature>
<dbReference type="Gene3D" id="3.40.1440.60">
    <property type="entry name" value="PriA, 3(prime) DNA-binding domain"/>
    <property type="match status" value="1"/>
</dbReference>
<dbReference type="Proteomes" id="UP000198847">
    <property type="component" value="Unassembled WGS sequence"/>
</dbReference>
<evidence type="ECO:0000256" key="4">
    <source>
        <dbReference type="ARBA" id="ARBA00022741"/>
    </source>
</evidence>
<accession>A0A1H8NMX6</accession>
<evidence type="ECO:0000256" key="3">
    <source>
        <dbReference type="ARBA" id="ARBA00022723"/>
    </source>
</evidence>
<dbReference type="InterPro" id="IPR041236">
    <property type="entry name" value="PriA_C"/>
</dbReference>
<comment type="similarity">
    <text evidence="12">Belongs to the helicase family. PriA subfamily.</text>
</comment>
<evidence type="ECO:0000256" key="6">
    <source>
        <dbReference type="ARBA" id="ARBA00022806"/>
    </source>
</evidence>
<dbReference type="CDD" id="cd17929">
    <property type="entry name" value="DEXHc_priA"/>
    <property type="match status" value="1"/>
</dbReference>
<keyword evidence="1 12" id="KW-0639">Primosome</keyword>
<reference evidence="15 16" key="1">
    <citation type="submission" date="2016-10" db="EMBL/GenBank/DDBJ databases">
        <authorList>
            <person name="de Groot N.N."/>
        </authorList>
    </citation>
    <scope>NUCLEOTIDE SEQUENCE [LARGE SCALE GENOMIC DNA]</scope>
    <source>
        <strain evidence="15 16">DSM 13305</strain>
    </source>
</reference>
<dbReference type="GO" id="GO:0006302">
    <property type="term" value="P:double-strand break repair"/>
    <property type="evidence" value="ECO:0007669"/>
    <property type="project" value="InterPro"/>
</dbReference>
<keyword evidence="5 12" id="KW-0378">Hydrolase</keyword>
<sequence length="821" mass="92671">MVKSSLCMKGILMNRIAQVCVNLPARNIDKVFSYAIPETLHFLDIGWRVVVPFGSRTYEGFIVALSEETSSEYEVKPIIDVLDSQAWFSDSMLQTAKWISEHYLCTLAEAMRLFIPGKTGIKSEKQFGITPDLEQAVVEQILSRLPLQPQAVYDYLKTHEQVVLSKLKKIFGDYTEAALNDLLANKLIVRTTTAKKRAVPQFTTSVRLAIPPEEAETYLETLAGKPAQKRLLALLLQKEEVKYSDLSTWQITRDTVNRLVKAGLVKNVKHQVLRNSYAGMGRRQQTVRLTPEQQQTIDHIIPAIDEQQYRSFLLHGITGSGKTQVYIEAVAAVRQQDRQAIVLVPEIALTSQIVSRFKERFGEDVVVMHSKLSIGERHDAWQRLQEESAGIVIGARSAVFSPVTRLGIIVIDEEHEFTYKQEEQPHYHTRQVAAKRTELEGAVLLLGSATPSLETYYAAQQGRHVLLTLDKRIDHSLLPDVRIVDMREELAQGRRSVISAPLQQLLADTLRRQEQAIILLNRRGYATFVLCRECGHIIKCKHCSVSMVYHNSSNMLRCHYCQASCPAPDICPVCASRYIRYFGTGTQKLEEELGKIFPQARVIRMDQDSTSRKMAHDRIIASFSRGEYDILLGTQMVAKGHDIKNVTAVGIISADSALNLPDFRSAERTFSLLTQAAGRAGRGDKAGQVVIQTYNPEHYAIMASSSHNYEVFYRQEIEARKSLQYPPFSELLKLTVYSSDENQARSQAEQIVRQLGKELQHDRQTEIIGPFAAPIAKINNSYRVNILIKSKELTNIKSQIVALKLNSRSDVLLDIEPLNIL</sequence>
<keyword evidence="7 12" id="KW-0862">Zinc</keyword>
<dbReference type="Pfam" id="PF18319">
    <property type="entry name" value="Zn_ribbon_PriA"/>
    <property type="match status" value="1"/>
</dbReference>
<feature type="binding site" evidence="12">
    <location>
        <position position="561"/>
    </location>
    <ligand>
        <name>Zn(2+)</name>
        <dbReference type="ChEBI" id="CHEBI:29105"/>
        <label>2</label>
    </ligand>
</feature>
<comment type="catalytic activity">
    <reaction evidence="11 12">
        <text>ATP + H2O = ADP + phosphate + H(+)</text>
        <dbReference type="Rhea" id="RHEA:13065"/>
        <dbReference type="ChEBI" id="CHEBI:15377"/>
        <dbReference type="ChEBI" id="CHEBI:15378"/>
        <dbReference type="ChEBI" id="CHEBI:30616"/>
        <dbReference type="ChEBI" id="CHEBI:43474"/>
        <dbReference type="ChEBI" id="CHEBI:456216"/>
        <dbReference type="EC" id="5.6.2.4"/>
    </reaction>
</comment>
<dbReference type="SMART" id="SM00487">
    <property type="entry name" value="DEXDc"/>
    <property type="match status" value="1"/>
</dbReference>
<feature type="binding site" evidence="12">
    <location>
        <position position="534"/>
    </location>
    <ligand>
        <name>Zn(2+)</name>
        <dbReference type="ChEBI" id="CHEBI:29105"/>
        <label>1</label>
    </ligand>
</feature>
<dbReference type="Pfam" id="PF00270">
    <property type="entry name" value="DEAD"/>
    <property type="match status" value="1"/>
</dbReference>
<dbReference type="GO" id="GO:0006269">
    <property type="term" value="P:DNA replication, synthesis of primer"/>
    <property type="evidence" value="ECO:0007669"/>
    <property type="project" value="UniProtKB-KW"/>
</dbReference>
<name>A0A1H8NMX6_9FIRM</name>
<dbReference type="InterPro" id="IPR014001">
    <property type="entry name" value="Helicase_ATP-bd"/>
</dbReference>
<dbReference type="GO" id="GO:0016887">
    <property type="term" value="F:ATP hydrolysis activity"/>
    <property type="evidence" value="ECO:0007669"/>
    <property type="project" value="RHEA"/>
</dbReference>
<feature type="binding site" evidence="12">
    <location>
        <position position="531"/>
    </location>
    <ligand>
        <name>Zn(2+)</name>
        <dbReference type="ChEBI" id="CHEBI:29105"/>
        <label>1</label>
    </ligand>
</feature>
<evidence type="ECO:0000256" key="11">
    <source>
        <dbReference type="ARBA" id="ARBA00048988"/>
    </source>
</evidence>
<comment type="function">
    <text evidence="12">Initiates the restart of stalled replication forks, which reloads the replicative helicase on sites other than the origin of replication. Recognizes and binds to abandoned replication forks and remodels them to uncover a helicase loading site. Promotes assembly of the primosome at these replication forks.</text>
</comment>
<dbReference type="PANTHER" id="PTHR30580:SF0">
    <property type="entry name" value="PRIMOSOMAL PROTEIN N"/>
    <property type="match status" value="1"/>
</dbReference>
<dbReference type="CDD" id="cd18804">
    <property type="entry name" value="SF2_C_priA"/>
    <property type="match status" value="1"/>
</dbReference>
<dbReference type="GO" id="GO:0043138">
    <property type="term" value="F:3'-5' DNA helicase activity"/>
    <property type="evidence" value="ECO:0007669"/>
    <property type="project" value="UniProtKB-EC"/>
</dbReference>
<evidence type="ECO:0000256" key="10">
    <source>
        <dbReference type="ARBA" id="ARBA00023235"/>
    </source>
</evidence>
<keyword evidence="8 12" id="KW-0067">ATP-binding</keyword>
<comment type="cofactor">
    <cofactor evidence="12">
        <name>Zn(2+)</name>
        <dbReference type="ChEBI" id="CHEBI:29105"/>
    </cofactor>
    <text evidence="12">Binds 2 zinc ions per subunit.</text>
</comment>